<name>U6GFL1_EIMAC</name>
<feature type="region of interest" description="Disordered" evidence="1">
    <location>
        <begin position="612"/>
        <end position="703"/>
    </location>
</feature>
<feature type="compositionally biased region" description="Basic and acidic residues" evidence="1">
    <location>
        <begin position="612"/>
        <end position="622"/>
    </location>
</feature>
<dbReference type="InterPro" id="IPR049856">
    <property type="entry name" value="PfVFT1-like"/>
</dbReference>
<proteinExistence type="predicted"/>
<feature type="region of interest" description="Disordered" evidence="1">
    <location>
        <begin position="19"/>
        <end position="53"/>
    </location>
</feature>
<sequence length="775" mass="82662">MASFNSSFLREIVDEIDSHYSEAEGLQEATTTSSSSSSSSSSSGNSSSSNNRRGSLPIQIEYVFKASTAVALQALDAGQAHMTDINMVLSQNPFNGLTGSSRYSRSEQVITQSTVVIVRGDANIASLHALRGAIFLSEDQESRTVVVDSQWNHQSLARVLPPYTIYELLSEGVPGSQLIDVLLDEEALAATTQMPLPWVHYGLRQFVAGATYATGAFFLMDRHGSKCPTAASAKAAAAAAAAAAPPRSEHISGDKPGEDPALSSLRRELTKKSVTFQRPHLLSGRPKPVWDSGSFPGEGPLGAPLVGEDSYPATPGPWTTEPSTPVGETDLFDSLKMNSLEPLASGRRYIRTRSLQEAYNAALVQLVNTSVLDGLIEDLQEINIVPFFDCGGTVPGSVSGSFPLPHRIPADDALMDILRTGVVLVGMPIEMRAAAVSPEVLYAQRATVEVVAAIGAEYHTTLQARFVPFPTAQHVLRALHKGLIHLADARVLFEYASPHARLGFRVRPTCALGAARLWMVSQNKEGMTSLEELHETLDKLPDSSDKRVGVVEQHLQNTVCSVLPSGVAVLVLGVEEAAEALLSRAVAAVFGMATQQRRLLRSLLHLEKKMAEREERPWEKTTPDNSTASNSSSGGGSSNSSTNTSSSSSSSSQEAKQDAPKAATPYGSPGSRSPVGGSPEASNNSSSSSSRPSSERYDNLSEDGSGGFSWPMLAPSLQYTKDIFQELMKAEGLPLETPEAPQQSAASWIDVDTGVTAVVHSFFAASLRPPRSSQQ</sequence>
<feature type="compositionally biased region" description="Low complexity" evidence="1">
    <location>
        <begin position="626"/>
        <end position="652"/>
    </location>
</feature>
<evidence type="ECO:0000313" key="2">
    <source>
        <dbReference type="EMBL" id="CDI78063.1"/>
    </source>
</evidence>
<dbReference type="GeneID" id="25271045"/>
<evidence type="ECO:0000256" key="1">
    <source>
        <dbReference type="SAM" id="MobiDB-lite"/>
    </source>
</evidence>
<reference evidence="2" key="2">
    <citation type="submission" date="2013-10" db="EMBL/GenBank/DDBJ databases">
        <authorList>
            <person name="Aslett M."/>
        </authorList>
    </citation>
    <scope>NUCLEOTIDE SEQUENCE</scope>
    <source>
        <strain evidence="2">Houghton</strain>
    </source>
</reference>
<feature type="compositionally biased region" description="Low complexity" evidence="1">
    <location>
        <begin position="33"/>
        <end position="53"/>
    </location>
</feature>
<feature type="region of interest" description="Disordered" evidence="1">
    <location>
        <begin position="285"/>
        <end position="304"/>
    </location>
</feature>
<protein>
    <submittedName>
        <fullName evidence="2">Uncharacterized protein</fullName>
    </submittedName>
</protein>
<gene>
    <name evidence="2" type="ORF">EAH_00029750</name>
</gene>
<dbReference type="AlphaFoldDB" id="U6GFL1"/>
<dbReference type="VEuPathDB" id="ToxoDB:EAH_00029750"/>
<dbReference type="CDD" id="cd22854">
    <property type="entry name" value="PfVFT1-like"/>
    <property type="match status" value="1"/>
</dbReference>
<dbReference type="Proteomes" id="UP000018050">
    <property type="component" value="Unassembled WGS sequence"/>
</dbReference>
<dbReference type="OrthoDB" id="345384at2759"/>
<feature type="compositionally biased region" description="Low complexity" evidence="1">
    <location>
        <begin position="665"/>
        <end position="692"/>
    </location>
</feature>
<reference evidence="2" key="1">
    <citation type="submission" date="2013-10" db="EMBL/GenBank/DDBJ databases">
        <title>Genomic analysis of the causative agents of coccidiosis in chickens.</title>
        <authorList>
            <person name="Reid A.J."/>
            <person name="Blake D."/>
            <person name="Billington K."/>
            <person name="Browne H."/>
            <person name="Dunn M."/>
            <person name="Hung S."/>
            <person name="Kawahara F."/>
            <person name="Miranda-Saavedra D."/>
            <person name="Mourier T."/>
            <person name="Nagra H."/>
            <person name="Otto T.D."/>
            <person name="Rawlings N."/>
            <person name="Sanchez A."/>
            <person name="Sanders M."/>
            <person name="Subramaniam C."/>
            <person name="Tay Y."/>
            <person name="Dear P."/>
            <person name="Doerig C."/>
            <person name="Gruber A."/>
            <person name="Parkinson J."/>
            <person name="Shirley M."/>
            <person name="Wan K.L."/>
            <person name="Berriman M."/>
            <person name="Tomley F."/>
            <person name="Pain A."/>
        </authorList>
    </citation>
    <scope>NUCLEOTIDE SEQUENCE</scope>
    <source>
        <strain evidence="2">Houghton</strain>
    </source>
</reference>
<dbReference type="RefSeq" id="XP_013251667.1">
    <property type="nucleotide sequence ID" value="XM_013396213.1"/>
</dbReference>
<organism evidence="2 3">
    <name type="scientific">Eimeria acervulina</name>
    <name type="common">Coccidian parasite</name>
    <dbReference type="NCBI Taxonomy" id="5801"/>
    <lineage>
        <taxon>Eukaryota</taxon>
        <taxon>Sar</taxon>
        <taxon>Alveolata</taxon>
        <taxon>Apicomplexa</taxon>
        <taxon>Conoidasida</taxon>
        <taxon>Coccidia</taxon>
        <taxon>Eucoccidiorida</taxon>
        <taxon>Eimeriorina</taxon>
        <taxon>Eimeriidae</taxon>
        <taxon>Eimeria</taxon>
    </lineage>
</organism>
<dbReference type="EMBL" id="HG670798">
    <property type="protein sequence ID" value="CDI78063.1"/>
    <property type="molecule type" value="Genomic_DNA"/>
</dbReference>
<evidence type="ECO:0000313" key="3">
    <source>
        <dbReference type="Proteomes" id="UP000018050"/>
    </source>
</evidence>
<keyword evidence="3" id="KW-1185">Reference proteome</keyword>
<accession>U6GFL1</accession>
<dbReference type="OMA" id="AHMTDIN"/>